<sequence>MDAMTATADPTATAATDFTARARNLLRTGGPEDGSSWLEHVLGWTLVVVVAMFVTQVGWL</sequence>
<evidence type="ECO:0000313" key="2">
    <source>
        <dbReference type="EMBL" id="WUO49601.1"/>
    </source>
</evidence>
<organism evidence="2 3">
    <name type="scientific">Streptomyces goshikiensis</name>
    <dbReference type="NCBI Taxonomy" id="1942"/>
    <lineage>
        <taxon>Bacteria</taxon>
        <taxon>Bacillati</taxon>
        <taxon>Actinomycetota</taxon>
        <taxon>Actinomycetes</taxon>
        <taxon>Kitasatosporales</taxon>
        <taxon>Streptomycetaceae</taxon>
        <taxon>Streptomyces</taxon>
    </lineage>
</organism>
<keyword evidence="1" id="KW-0472">Membrane</keyword>
<reference evidence="2" key="1">
    <citation type="submission" date="2022-10" db="EMBL/GenBank/DDBJ databases">
        <title>The complete genomes of actinobacterial strains from the NBC collection.</title>
        <authorList>
            <person name="Joergensen T.S."/>
            <person name="Alvarez Arevalo M."/>
            <person name="Sterndorff E.B."/>
            <person name="Faurdal D."/>
            <person name="Vuksanovic O."/>
            <person name="Mourched A.-S."/>
            <person name="Charusanti P."/>
            <person name="Shaw S."/>
            <person name="Blin K."/>
            <person name="Weber T."/>
        </authorList>
    </citation>
    <scope>NUCLEOTIDE SEQUENCE</scope>
    <source>
        <strain evidence="2">NBC_00283</strain>
    </source>
</reference>
<dbReference type="Proteomes" id="UP001432075">
    <property type="component" value="Chromosome"/>
</dbReference>
<protein>
    <submittedName>
        <fullName evidence="2">SCO1431 family membrane protein</fullName>
    </submittedName>
</protein>
<dbReference type="NCBIfam" id="NF033485">
    <property type="entry name" value="small_SCO1431"/>
    <property type="match status" value="1"/>
</dbReference>
<name>A0ABZ1RSA7_9ACTN</name>
<feature type="transmembrane region" description="Helical" evidence="1">
    <location>
        <begin position="41"/>
        <end position="59"/>
    </location>
</feature>
<evidence type="ECO:0000313" key="3">
    <source>
        <dbReference type="Proteomes" id="UP001432075"/>
    </source>
</evidence>
<keyword evidence="1" id="KW-0812">Transmembrane</keyword>
<keyword evidence="3" id="KW-1185">Reference proteome</keyword>
<evidence type="ECO:0000256" key="1">
    <source>
        <dbReference type="SAM" id="Phobius"/>
    </source>
</evidence>
<gene>
    <name evidence="2" type="ORF">OHU17_29310</name>
</gene>
<dbReference type="EMBL" id="CP108057">
    <property type="protein sequence ID" value="WUO49601.1"/>
    <property type="molecule type" value="Genomic_DNA"/>
</dbReference>
<accession>A0ABZ1RSA7</accession>
<keyword evidence="1" id="KW-1133">Transmembrane helix</keyword>
<dbReference type="InterPro" id="IPR047816">
    <property type="entry name" value="SCO1431-like"/>
</dbReference>
<proteinExistence type="predicted"/>